<comment type="caution">
    <text evidence="3">The sequence shown here is derived from an EMBL/GenBank/DDBJ whole genome shotgun (WGS) entry which is preliminary data.</text>
</comment>
<dbReference type="InterPro" id="IPR000719">
    <property type="entry name" value="Prot_kinase_dom"/>
</dbReference>
<evidence type="ECO:0000313" key="4">
    <source>
        <dbReference type="Proteomes" id="UP000076858"/>
    </source>
</evidence>
<dbReference type="InterPro" id="IPR017441">
    <property type="entry name" value="Protein_kinase_ATP_BS"/>
</dbReference>
<dbReference type="GO" id="GO:0005524">
    <property type="term" value="F:ATP binding"/>
    <property type="evidence" value="ECO:0007669"/>
    <property type="project" value="UniProtKB-UniRule"/>
</dbReference>
<name>A0A164JTJ6_9CRUS</name>
<keyword evidence="1" id="KW-0547">Nucleotide-binding</keyword>
<dbReference type="InterPro" id="IPR001245">
    <property type="entry name" value="Ser-Thr/Tyr_kinase_cat_dom"/>
</dbReference>
<dbReference type="SUPFAM" id="SSF56112">
    <property type="entry name" value="Protein kinase-like (PK-like)"/>
    <property type="match status" value="1"/>
</dbReference>
<reference evidence="3 4" key="1">
    <citation type="submission" date="2016-03" db="EMBL/GenBank/DDBJ databases">
        <title>EvidentialGene: Evidence-directed Construction of Genes on Genomes.</title>
        <authorList>
            <person name="Gilbert D.G."/>
            <person name="Choi J.-H."/>
            <person name="Mockaitis K."/>
            <person name="Colbourne J."/>
            <person name="Pfrender M."/>
        </authorList>
    </citation>
    <scope>NUCLEOTIDE SEQUENCE [LARGE SCALE GENOMIC DNA]</scope>
    <source>
        <strain evidence="3 4">Xinb3</strain>
        <tissue evidence="3">Complete organism</tissue>
    </source>
</reference>
<dbReference type="GO" id="GO:0004672">
    <property type="term" value="F:protein kinase activity"/>
    <property type="evidence" value="ECO:0007669"/>
    <property type="project" value="InterPro"/>
</dbReference>
<dbReference type="InterPro" id="IPR011009">
    <property type="entry name" value="Kinase-like_dom_sf"/>
</dbReference>
<accession>A0A164JTJ6</accession>
<dbReference type="Pfam" id="PF07714">
    <property type="entry name" value="PK_Tyr_Ser-Thr"/>
    <property type="match status" value="1"/>
</dbReference>
<dbReference type="PROSITE" id="PS50011">
    <property type="entry name" value="PROTEIN_KINASE_DOM"/>
    <property type="match status" value="1"/>
</dbReference>
<proteinExistence type="predicted"/>
<evidence type="ECO:0000259" key="2">
    <source>
        <dbReference type="PROSITE" id="PS50011"/>
    </source>
</evidence>
<evidence type="ECO:0000256" key="1">
    <source>
        <dbReference type="PROSITE-ProRule" id="PRU10141"/>
    </source>
</evidence>
<keyword evidence="1" id="KW-0067">ATP-binding</keyword>
<dbReference type="AlphaFoldDB" id="A0A164JTJ6"/>
<feature type="domain" description="Protein kinase" evidence="2">
    <location>
        <begin position="8"/>
        <end position="75"/>
    </location>
</feature>
<evidence type="ECO:0000313" key="3">
    <source>
        <dbReference type="EMBL" id="KZS02643.1"/>
    </source>
</evidence>
<organism evidence="3 4">
    <name type="scientific">Daphnia magna</name>
    <dbReference type="NCBI Taxonomy" id="35525"/>
    <lineage>
        <taxon>Eukaryota</taxon>
        <taxon>Metazoa</taxon>
        <taxon>Ecdysozoa</taxon>
        <taxon>Arthropoda</taxon>
        <taxon>Crustacea</taxon>
        <taxon>Branchiopoda</taxon>
        <taxon>Diplostraca</taxon>
        <taxon>Cladocera</taxon>
        <taxon>Anomopoda</taxon>
        <taxon>Daphniidae</taxon>
        <taxon>Daphnia</taxon>
    </lineage>
</organism>
<sequence>MKIILLQVNTSKLLGSGTFGHVFEGTFNGDPVAVKQMTTTTAEIIQIEMNTHIELNHVNVVKLLDVADSADNNFT</sequence>
<dbReference type="PROSITE" id="PS00107">
    <property type="entry name" value="PROTEIN_KINASE_ATP"/>
    <property type="match status" value="1"/>
</dbReference>
<dbReference type="Proteomes" id="UP000076858">
    <property type="component" value="Unassembled WGS sequence"/>
</dbReference>
<gene>
    <name evidence="3" type="ORF">APZ42_000240</name>
</gene>
<protein>
    <recommendedName>
        <fullName evidence="2">Protein kinase domain-containing protein</fullName>
    </recommendedName>
</protein>
<dbReference type="EMBL" id="LRGB01003873">
    <property type="protein sequence ID" value="KZS02643.1"/>
    <property type="molecule type" value="Genomic_DNA"/>
</dbReference>
<dbReference type="Gene3D" id="3.30.200.20">
    <property type="entry name" value="Phosphorylase Kinase, domain 1"/>
    <property type="match status" value="1"/>
</dbReference>
<feature type="binding site" evidence="1">
    <location>
        <position position="35"/>
    </location>
    <ligand>
        <name>ATP</name>
        <dbReference type="ChEBI" id="CHEBI:30616"/>
    </ligand>
</feature>
<keyword evidence="4" id="KW-1185">Reference proteome</keyword>